<keyword evidence="3" id="KW-1185">Reference proteome</keyword>
<proteinExistence type="predicted"/>
<feature type="compositionally biased region" description="Polar residues" evidence="1">
    <location>
        <begin position="119"/>
        <end position="130"/>
    </location>
</feature>
<feature type="region of interest" description="Disordered" evidence="1">
    <location>
        <begin position="119"/>
        <end position="144"/>
    </location>
</feature>
<accession>A0A9Q3ID77</accession>
<evidence type="ECO:0000256" key="1">
    <source>
        <dbReference type="SAM" id="MobiDB-lite"/>
    </source>
</evidence>
<dbReference type="OrthoDB" id="2497589at2759"/>
<evidence type="ECO:0000313" key="2">
    <source>
        <dbReference type="EMBL" id="MBW0534940.1"/>
    </source>
</evidence>
<dbReference type="EMBL" id="AVOT02039824">
    <property type="protein sequence ID" value="MBW0534940.1"/>
    <property type="molecule type" value="Genomic_DNA"/>
</dbReference>
<feature type="compositionally biased region" description="Basic residues" evidence="1">
    <location>
        <begin position="131"/>
        <end position="144"/>
    </location>
</feature>
<feature type="compositionally biased region" description="Basic and acidic residues" evidence="1">
    <location>
        <begin position="1"/>
        <end position="12"/>
    </location>
</feature>
<organism evidence="2 3">
    <name type="scientific">Austropuccinia psidii MF-1</name>
    <dbReference type="NCBI Taxonomy" id="1389203"/>
    <lineage>
        <taxon>Eukaryota</taxon>
        <taxon>Fungi</taxon>
        <taxon>Dikarya</taxon>
        <taxon>Basidiomycota</taxon>
        <taxon>Pucciniomycotina</taxon>
        <taxon>Pucciniomycetes</taxon>
        <taxon>Pucciniales</taxon>
        <taxon>Sphaerophragmiaceae</taxon>
        <taxon>Austropuccinia</taxon>
    </lineage>
</organism>
<sequence length="144" mass="15232">MQSSKRKSDSETGSKPPSSRASKPASKGPDKASGDEAAAGKKPRFVKEDPNMTAKQFADSAKGIHVWIGESGSLCKLLAEPTTFSTGSFGWKTSGKTRVKVVVDGEEKEVGVQIGVNLTVSGSKPDQKATNGKRGRPRKQPTED</sequence>
<evidence type="ECO:0000313" key="3">
    <source>
        <dbReference type="Proteomes" id="UP000765509"/>
    </source>
</evidence>
<feature type="region of interest" description="Disordered" evidence="1">
    <location>
        <begin position="1"/>
        <end position="51"/>
    </location>
</feature>
<name>A0A9Q3ID77_9BASI</name>
<feature type="compositionally biased region" description="Low complexity" evidence="1">
    <location>
        <begin position="13"/>
        <end position="27"/>
    </location>
</feature>
<dbReference type="AlphaFoldDB" id="A0A9Q3ID77"/>
<protein>
    <submittedName>
        <fullName evidence="2">Uncharacterized protein</fullName>
    </submittedName>
</protein>
<gene>
    <name evidence="2" type="ORF">O181_074655</name>
</gene>
<dbReference type="Proteomes" id="UP000765509">
    <property type="component" value="Unassembled WGS sequence"/>
</dbReference>
<reference evidence="2" key="1">
    <citation type="submission" date="2021-03" db="EMBL/GenBank/DDBJ databases">
        <title>Draft genome sequence of rust myrtle Austropuccinia psidii MF-1, a brazilian biotype.</title>
        <authorList>
            <person name="Quecine M.C."/>
            <person name="Pachon D.M.R."/>
            <person name="Bonatelli M.L."/>
            <person name="Correr F.H."/>
            <person name="Franceschini L.M."/>
            <person name="Leite T.F."/>
            <person name="Margarido G.R.A."/>
            <person name="Almeida C.A."/>
            <person name="Ferrarezi J.A."/>
            <person name="Labate C.A."/>
        </authorList>
    </citation>
    <scope>NUCLEOTIDE SEQUENCE</scope>
    <source>
        <strain evidence="2">MF-1</strain>
    </source>
</reference>
<comment type="caution">
    <text evidence="2">The sequence shown here is derived from an EMBL/GenBank/DDBJ whole genome shotgun (WGS) entry which is preliminary data.</text>
</comment>